<dbReference type="InterPro" id="IPR047001">
    <property type="entry name" value="MnmG_C_subdom"/>
</dbReference>
<sequence length="176" mass="18511">METARIAGLYLAGQINGTTGYEEAAAQGIVAGINAARAADSGGPFTLDRADGYIGVLIDDLITQGLAALWPALAALEPDIVRALENDAHYRGYVERQEADIAAFRRDEALRLPGDLRFELVGGLSHEMRQRLSSARPATLGAAGRVPGVTPAALTALLAHVRKTHTRKTAAEAGRG</sequence>
<dbReference type="GO" id="GO:0050660">
    <property type="term" value="F:flavin adenine dinucleotide binding"/>
    <property type="evidence" value="ECO:0007669"/>
    <property type="project" value="InterPro"/>
</dbReference>
<dbReference type="InterPro" id="IPR044920">
    <property type="entry name" value="MnmG_C_subdom_sf"/>
</dbReference>
<dbReference type="SMART" id="SM01228">
    <property type="entry name" value="GIDA_assoc_3"/>
    <property type="match status" value="1"/>
</dbReference>
<evidence type="ECO:0000313" key="7">
    <source>
        <dbReference type="Proteomes" id="UP001174909"/>
    </source>
</evidence>
<dbReference type="InterPro" id="IPR040131">
    <property type="entry name" value="MnmG_N"/>
</dbReference>
<dbReference type="PROSITE" id="PS01281">
    <property type="entry name" value="GIDA_2"/>
    <property type="match status" value="1"/>
</dbReference>
<accession>A0AA35WY61</accession>
<dbReference type="FunFam" id="1.10.150.570:FF:000001">
    <property type="entry name" value="tRNA uridine 5-carboxymethylaminomethyl modification enzyme MnmG"/>
    <property type="match status" value="1"/>
</dbReference>
<dbReference type="PANTHER" id="PTHR11806">
    <property type="entry name" value="GLUCOSE INHIBITED DIVISION PROTEIN A"/>
    <property type="match status" value="1"/>
</dbReference>
<dbReference type="InterPro" id="IPR036188">
    <property type="entry name" value="FAD/NAD-bd_sf"/>
</dbReference>
<comment type="cofactor">
    <cofactor evidence="1">
        <name>FAD</name>
        <dbReference type="ChEBI" id="CHEBI:57692"/>
    </cofactor>
</comment>
<dbReference type="GO" id="GO:0005739">
    <property type="term" value="C:mitochondrion"/>
    <property type="evidence" value="ECO:0007669"/>
    <property type="project" value="GOC"/>
</dbReference>
<dbReference type="InterPro" id="IPR026904">
    <property type="entry name" value="MnmG_C"/>
</dbReference>
<dbReference type="AlphaFoldDB" id="A0AA35WY61"/>
<name>A0AA35WY61_GEOBA</name>
<organism evidence="6 7">
    <name type="scientific">Geodia barretti</name>
    <name type="common">Barrett's horny sponge</name>
    <dbReference type="NCBI Taxonomy" id="519541"/>
    <lineage>
        <taxon>Eukaryota</taxon>
        <taxon>Metazoa</taxon>
        <taxon>Porifera</taxon>
        <taxon>Demospongiae</taxon>
        <taxon>Heteroscleromorpha</taxon>
        <taxon>Tetractinellida</taxon>
        <taxon>Astrophorina</taxon>
        <taxon>Geodiidae</taxon>
        <taxon>Geodia</taxon>
    </lineage>
</organism>
<dbReference type="SUPFAM" id="SSF51905">
    <property type="entry name" value="FAD/NAD(P)-binding domain"/>
    <property type="match status" value="1"/>
</dbReference>
<gene>
    <name evidence="6" type="ORF">GBAR_LOCUS17589</name>
</gene>
<dbReference type="Proteomes" id="UP001174909">
    <property type="component" value="Unassembled WGS sequence"/>
</dbReference>
<dbReference type="GO" id="GO:0070899">
    <property type="term" value="P:mitochondrial tRNA wobble uridine modification"/>
    <property type="evidence" value="ECO:0007669"/>
    <property type="project" value="UniProtKB-ARBA"/>
</dbReference>
<dbReference type="PANTHER" id="PTHR11806:SF0">
    <property type="entry name" value="PROTEIN MTO1 HOMOLOG, MITOCHONDRIAL"/>
    <property type="match status" value="1"/>
</dbReference>
<dbReference type="Gene3D" id="1.10.150.570">
    <property type="entry name" value="GidA associated domain, C-terminal subdomain"/>
    <property type="match status" value="1"/>
</dbReference>
<evidence type="ECO:0000256" key="4">
    <source>
        <dbReference type="ARBA" id="ARBA00022827"/>
    </source>
</evidence>
<dbReference type="Gene3D" id="3.50.50.60">
    <property type="entry name" value="FAD/NAD(P)-binding domain"/>
    <property type="match status" value="1"/>
</dbReference>
<feature type="domain" description="tRNA uridine 5-carboxymethylaminomethyl modification enzyme C-terminal subdomain" evidence="5">
    <location>
        <begin position="88"/>
        <end position="159"/>
    </location>
</feature>
<evidence type="ECO:0000259" key="5">
    <source>
        <dbReference type="SMART" id="SM01228"/>
    </source>
</evidence>
<comment type="caution">
    <text evidence="6">The sequence shown here is derived from an EMBL/GenBank/DDBJ whole genome shotgun (WGS) entry which is preliminary data.</text>
</comment>
<keyword evidence="3" id="KW-0285">Flavoprotein</keyword>
<evidence type="ECO:0000313" key="6">
    <source>
        <dbReference type="EMBL" id="CAI8031000.1"/>
    </source>
</evidence>
<dbReference type="Pfam" id="PF01134">
    <property type="entry name" value="GIDA"/>
    <property type="match status" value="1"/>
</dbReference>
<keyword evidence="7" id="KW-1185">Reference proteome</keyword>
<dbReference type="EMBL" id="CASHTH010002512">
    <property type="protein sequence ID" value="CAI8031000.1"/>
    <property type="molecule type" value="Genomic_DNA"/>
</dbReference>
<comment type="similarity">
    <text evidence="2">Belongs to the MnmG family.</text>
</comment>
<dbReference type="InterPro" id="IPR002218">
    <property type="entry name" value="MnmG-rel"/>
</dbReference>
<proteinExistence type="inferred from homology"/>
<evidence type="ECO:0000256" key="1">
    <source>
        <dbReference type="ARBA" id="ARBA00001974"/>
    </source>
</evidence>
<keyword evidence="4" id="KW-0274">FAD</keyword>
<evidence type="ECO:0000256" key="2">
    <source>
        <dbReference type="ARBA" id="ARBA00007653"/>
    </source>
</evidence>
<dbReference type="Pfam" id="PF13932">
    <property type="entry name" value="SAM_GIDA_C"/>
    <property type="match status" value="1"/>
</dbReference>
<protein>
    <submittedName>
        <fullName evidence="6">tRNA uridine 5-carboxymethylaminomethyl modification enzyme MnmG</fullName>
    </submittedName>
</protein>
<reference evidence="6" key="1">
    <citation type="submission" date="2023-03" db="EMBL/GenBank/DDBJ databases">
        <authorList>
            <person name="Steffen K."/>
            <person name="Cardenas P."/>
        </authorList>
    </citation>
    <scope>NUCLEOTIDE SEQUENCE</scope>
</reference>
<dbReference type="InterPro" id="IPR020595">
    <property type="entry name" value="MnmG-rel_CS"/>
</dbReference>
<dbReference type="GO" id="GO:0030488">
    <property type="term" value="P:tRNA methylation"/>
    <property type="evidence" value="ECO:0007669"/>
    <property type="project" value="TreeGrafter"/>
</dbReference>
<evidence type="ECO:0000256" key="3">
    <source>
        <dbReference type="ARBA" id="ARBA00022630"/>
    </source>
</evidence>